<evidence type="ECO:0000313" key="2">
    <source>
        <dbReference type="Proteomes" id="UP000285092"/>
    </source>
</evidence>
<dbReference type="SUPFAM" id="SSF53474">
    <property type="entry name" value="alpha/beta-Hydrolases"/>
    <property type="match status" value="1"/>
</dbReference>
<dbReference type="EMBL" id="QXFK01000018">
    <property type="protein sequence ID" value="RIV76716.1"/>
    <property type="molecule type" value="Genomic_DNA"/>
</dbReference>
<proteinExistence type="predicted"/>
<sequence length="288" mass="31772">MLLSACATDLTQARSPCLYEPGGWCGFTRELAEESWQYAQLANNSYKDEEGFAHPPGGFVQAGEPHELESGYAYVVYDRYEPAGEAGEPKLAERVIAFRGTEMDSLADWVLGNIGELHNDRGWDTYATHRKMLDEQGLDEVPIRLTGHSLGGAIAAYVALREPRATSYAFNQSPRFSTPEQPTRSRRVTVSERGEALRGLPTGNSVFLQDRLVVNCRPNGAPWKDHSVRKLAECLTWIAAYGDPEALDSVHENAIPKPAVECGPADKPHPGAALPEDICRHKTHIEED</sequence>
<name>A0A418NFA5_9SPHN</name>
<dbReference type="Pfam" id="PF26363">
    <property type="entry name" value="Phospholipase-like"/>
    <property type="match status" value="1"/>
</dbReference>
<keyword evidence="2" id="KW-1185">Reference proteome</keyword>
<evidence type="ECO:0000313" key="1">
    <source>
        <dbReference type="EMBL" id="RIV76716.1"/>
    </source>
</evidence>
<reference evidence="1 2" key="1">
    <citation type="submission" date="2018-08" db="EMBL/GenBank/DDBJ databases">
        <title>Altererythrobacter sp.Ery1 and Ery12, the genome sequencing of novel strains in genus Alterythrobacter.</title>
        <authorList>
            <person name="Cheng H."/>
            <person name="Wu Y.-H."/>
            <person name="Fang C."/>
            <person name="Xu X.-W."/>
        </authorList>
    </citation>
    <scope>NUCLEOTIDE SEQUENCE [LARGE SCALE GENOMIC DNA]</scope>
    <source>
        <strain evidence="1 2">Ery1</strain>
    </source>
</reference>
<comment type="caution">
    <text evidence="1">The sequence shown here is derived from an EMBL/GenBank/DDBJ whole genome shotgun (WGS) entry which is preliminary data.</text>
</comment>
<accession>A0A418NFA5</accession>
<dbReference type="InterPro" id="IPR029058">
    <property type="entry name" value="AB_hydrolase_fold"/>
</dbReference>
<dbReference type="Proteomes" id="UP000285092">
    <property type="component" value="Unassembled WGS sequence"/>
</dbReference>
<dbReference type="Gene3D" id="3.40.50.1820">
    <property type="entry name" value="alpha/beta hydrolase"/>
    <property type="match status" value="1"/>
</dbReference>
<evidence type="ECO:0008006" key="3">
    <source>
        <dbReference type="Google" id="ProtNLM"/>
    </source>
</evidence>
<organism evidence="1 2">
    <name type="scientific">Pelagerythrobacter aerophilus</name>
    <dbReference type="NCBI Taxonomy" id="2306995"/>
    <lineage>
        <taxon>Bacteria</taxon>
        <taxon>Pseudomonadati</taxon>
        <taxon>Pseudomonadota</taxon>
        <taxon>Alphaproteobacteria</taxon>
        <taxon>Sphingomonadales</taxon>
        <taxon>Erythrobacteraceae</taxon>
        <taxon>Pelagerythrobacter</taxon>
    </lineage>
</organism>
<protein>
    <recommendedName>
        <fullName evidence="3">Fungal lipase-like domain-containing protein</fullName>
    </recommendedName>
</protein>
<gene>
    <name evidence="1" type="ORF">D2V04_11130</name>
</gene>
<dbReference type="AlphaFoldDB" id="A0A418NFA5"/>